<keyword evidence="3" id="KW-1185">Reference proteome</keyword>
<dbReference type="Proteomes" id="UP000678317">
    <property type="component" value="Unassembled WGS sequence"/>
</dbReference>
<accession>A0ABS3SB80</accession>
<evidence type="ECO:0000313" key="3">
    <source>
        <dbReference type="Proteomes" id="UP000678317"/>
    </source>
</evidence>
<dbReference type="EMBL" id="JAGFBM010000001">
    <property type="protein sequence ID" value="MBO3083020.1"/>
    <property type="molecule type" value="Genomic_DNA"/>
</dbReference>
<evidence type="ECO:0000256" key="1">
    <source>
        <dbReference type="SAM" id="MobiDB-lite"/>
    </source>
</evidence>
<reference evidence="2 3" key="1">
    <citation type="submission" date="2021-03" db="EMBL/GenBank/DDBJ databases">
        <title>novel species in genus Cellulomonas.</title>
        <authorList>
            <person name="Zhang G."/>
        </authorList>
    </citation>
    <scope>NUCLEOTIDE SEQUENCE [LARGE SCALE GENOMIC DNA]</scope>
    <source>
        <strain evidence="3">zg-ZUI188</strain>
    </source>
</reference>
<protein>
    <submittedName>
        <fullName evidence="2">Uncharacterized protein</fullName>
    </submittedName>
</protein>
<organism evidence="2 3">
    <name type="scientific">Cellulomonas fengjieae</name>
    <dbReference type="NCBI Taxonomy" id="2819978"/>
    <lineage>
        <taxon>Bacteria</taxon>
        <taxon>Bacillati</taxon>
        <taxon>Actinomycetota</taxon>
        <taxon>Actinomycetes</taxon>
        <taxon>Micrococcales</taxon>
        <taxon>Cellulomonadaceae</taxon>
        <taxon>Cellulomonas</taxon>
    </lineage>
</organism>
<evidence type="ECO:0000313" key="2">
    <source>
        <dbReference type="EMBL" id="MBO3083020.1"/>
    </source>
</evidence>
<proteinExistence type="predicted"/>
<comment type="caution">
    <text evidence="2">The sequence shown here is derived from an EMBL/GenBank/DDBJ whole genome shotgun (WGS) entry which is preliminary data.</text>
</comment>
<name>A0ABS3SB80_9CELL</name>
<sequence>MPEGYYSALGRLVAISSLAETQLALCGWAAETGYAYTDEWAFDRYPGGATKYARKRVRYLDTDQRSDLRHLLATYAELVGVRHQAVHGVLLLDPTLTPDEQWLVQSARHGVAALTVLLDAMEDATVRLHGFVRSANQLRNAIAARPSAARRRQEKPLREAESALITLMSKRRETPNDEAQLVAHDPASTVPTVPAGPAADGPLNALEP</sequence>
<gene>
    <name evidence="2" type="ORF">J4035_00055</name>
</gene>
<dbReference type="RefSeq" id="WP_208288093.1">
    <property type="nucleotide sequence ID" value="NZ_CP074404.1"/>
</dbReference>
<feature type="region of interest" description="Disordered" evidence="1">
    <location>
        <begin position="170"/>
        <end position="208"/>
    </location>
</feature>